<reference evidence="2 3" key="1">
    <citation type="submission" date="2023-04" db="EMBL/GenBank/DDBJ databases">
        <title>Jannaschia ovalis sp. nov., a marine bacterium isolated from sea tidal flat.</title>
        <authorList>
            <person name="Kwon D.Y."/>
            <person name="Kim J.-J."/>
        </authorList>
    </citation>
    <scope>NUCLEOTIDE SEQUENCE [LARGE SCALE GENOMIC DNA]</scope>
    <source>
        <strain evidence="2 3">GRR-S6-38</strain>
    </source>
</reference>
<gene>
    <name evidence="2" type="ORF">P8627_00205</name>
</gene>
<evidence type="ECO:0000259" key="1">
    <source>
        <dbReference type="Pfam" id="PF00149"/>
    </source>
</evidence>
<proteinExistence type="predicted"/>
<keyword evidence="3" id="KW-1185">Reference proteome</keyword>
<dbReference type="InterPro" id="IPR011152">
    <property type="entry name" value="Pesterase_MJ0912"/>
</dbReference>
<evidence type="ECO:0000313" key="2">
    <source>
        <dbReference type="EMBL" id="WGH78719.1"/>
    </source>
</evidence>
<dbReference type="Proteomes" id="UP001243420">
    <property type="component" value="Chromosome"/>
</dbReference>
<dbReference type="SUPFAM" id="SSF56300">
    <property type="entry name" value="Metallo-dependent phosphatases"/>
    <property type="match status" value="1"/>
</dbReference>
<feature type="domain" description="Calcineurin-like phosphoesterase" evidence="1">
    <location>
        <begin position="7"/>
        <end position="171"/>
    </location>
</feature>
<dbReference type="PANTHER" id="PTHR42850">
    <property type="entry name" value="METALLOPHOSPHOESTERASE"/>
    <property type="match status" value="1"/>
</dbReference>
<organism evidence="2 3">
    <name type="scientific">Jannaschia ovalis</name>
    <dbReference type="NCBI Taxonomy" id="3038773"/>
    <lineage>
        <taxon>Bacteria</taxon>
        <taxon>Pseudomonadati</taxon>
        <taxon>Pseudomonadota</taxon>
        <taxon>Alphaproteobacteria</taxon>
        <taxon>Rhodobacterales</taxon>
        <taxon>Roseobacteraceae</taxon>
        <taxon>Jannaschia</taxon>
    </lineage>
</organism>
<evidence type="ECO:0000313" key="3">
    <source>
        <dbReference type="Proteomes" id="UP001243420"/>
    </source>
</evidence>
<protein>
    <submittedName>
        <fullName evidence="2">Metallophosphoesterase family protein</fullName>
    </submittedName>
</protein>
<name>A0ABY8LEX4_9RHOB</name>
<dbReference type="InterPro" id="IPR050126">
    <property type="entry name" value="Ap4A_hydrolase"/>
</dbReference>
<dbReference type="InterPro" id="IPR029052">
    <property type="entry name" value="Metallo-depent_PP-like"/>
</dbReference>
<dbReference type="EMBL" id="CP122537">
    <property type="protein sequence ID" value="WGH78719.1"/>
    <property type="molecule type" value="Genomic_DNA"/>
</dbReference>
<sequence>MPASARRIAVLSDIHGNADALRVALDAAQAAAPDLTVILGDLLTYGAQPLEVLDLLDGFAASAHPQAFISGNHDEFYFRLQAGAEALPYRLALFVEESVHWTRDRIAAQPALAGRYPWRHRHVDGPVLFSHANPYEYGDWSYVANDEACRKAAQTLRAGGHRLGVFGHSHRAFAAKVSPGGVMPLPQRSWQEIAAEETVIINPGAVGQPRGTGLSYLILDLDGPRIRADIRPIEIDLTAQRRAIAAAALTAQTKDRLLSYLEG</sequence>
<dbReference type="InterPro" id="IPR004843">
    <property type="entry name" value="Calcineurin-like_PHP"/>
</dbReference>
<accession>A0ABY8LEX4</accession>
<dbReference type="Gene3D" id="3.60.21.10">
    <property type="match status" value="1"/>
</dbReference>
<dbReference type="PIRSF" id="PIRSF000883">
    <property type="entry name" value="Pesterase_MJ0912"/>
    <property type="match status" value="1"/>
</dbReference>
<dbReference type="PANTHER" id="PTHR42850:SF2">
    <property type="entry name" value="BLL5683 PROTEIN"/>
    <property type="match status" value="1"/>
</dbReference>
<dbReference type="Pfam" id="PF00149">
    <property type="entry name" value="Metallophos"/>
    <property type="match status" value="1"/>
</dbReference>
<dbReference type="RefSeq" id="WP_279965470.1">
    <property type="nucleotide sequence ID" value="NZ_CP122537.1"/>
</dbReference>
<dbReference type="CDD" id="cd00838">
    <property type="entry name" value="MPP_superfamily"/>
    <property type="match status" value="1"/>
</dbReference>